<name>A0ABQ3E6N7_9GAMM</name>
<organism evidence="1 2">
    <name type="scientific">Salinicola rhizosphaerae</name>
    <dbReference type="NCBI Taxonomy" id="1443141"/>
    <lineage>
        <taxon>Bacteria</taxon>
        <taxon>Pseudomonadati</taxon>
        <taxon>Pseudomonadota</taxon>
        <taxon>Gammaproteobacteria</taxon>
        <taxon>Oceanospirillales</taxon>
        <taxon>Halomonadaceae</taxon>
        <taxon>Salinicola</taxon>
    </lineage>
</organism>
<evidence type="ECO:0000313" key="2">
    <source>
        <dbReference type="Proteomes" id="UP000646745"/>
    </source>
</evidence>
<dbReference type="EMBL" id="BMZI01000006">
    <property type="protein sequence ID" value="GHB26737.1"/>
    <property type="molecule type" value="Genomic_DNA"/>
</dbReference>
<dbReference type="Proteomes" id="UP000646745">
    <property type="component" value="Unassembled WGS sequence"/>
</dbReference>
<sequence>MQPYCLQPGATGDSHSVYEGASAWPACPIGYLRRAYDTERDHGHGPWIVFDTLGRPFSGDSPEKALDAFATRPMTRVTLI</sequence>
<accession>A0ABQ3E6N7</accession>
<protein>
    <submittedName>
        <fullName evidence="1">Uncharacterized protein</fullName>
    </submittedName>
</protein>
<comment type="caution">
    <text evidence="1">The sequence shown here is derived from an EMBL/GenBank/DDBJ whole genome shotgun (WGS) entry which is preliminary data.</text>
</comment>
<keyword evidence="2" id="KW-1185">Reference proteome</keyword>
<dbReference type="RefSeq" id="WP_189445224.1">
    <property type="nucleotide sequence ID" value="NZ_BMZI01000006.1"/>
</dbReference>
<reference evidence="2" key="1">
    <citation type="journal article" date="2019" name="Int. J. Syst. Evol. Microbiol.">
        <title>The Global Catalogue of Microorganisms (GCM) 10K type strain sequencing project: providing services to taxonomists for standard genome sequencing and annotation.</title>
        <authorList>
            <consortium name="The Broad Institute Genomics Platform"/>
            <consortium name="The Broad Institute Genome Sequencing Center for Infectious Disease"/>
            <person name="Wu L."/>
            <person name="Ma J."/>
        </authorList>
    </citation>
    <scope>NUCLEOTIDE SEQUENCE [LARGE SCALE GENOMIC DNA]</scope>
    <source>
        <strain evidence="2">KCTC 32998</strain>
    </source>
</reference>
<evidence type="ECO:0000313" key="1">
    <source>
        <dbReference type="EMBL" id="GHB26737.1"/>
    </source>
</evidence>
<proteinExistence type="predicted"/>
<gene>
    <name evidence="1" type="ORF">GCM10009038_26740</name>
</gene>